<protein>
    <submittedName>
        <fullName evidence="1">Uncharacterized protein</fullName>
    </submittedName>
</protein>
<accession>A0A6C0M273</accession>
<dbReference type="AlphaFoldDB" id="A0A6C0M273"/>
<sequence>MDRARKIESMLAANKPVESFTSVLSLSKLLTVKDAPSNVHELMLQYGAQYGRLDVMKLATDNDAEAYEKAIGIAATCGHPSIIDYFAEVCQDYIRADMWDDLRIKAHDGLVTLIDGEPGELKMAGASAEKSDYEEIISMAYLRIAQINERDAIETDDVDY</sequence>
<organism evidence="1">
    <name type="scientific">viral metagenome</name>
    <dbReference type="NCBI Taxonomy" id="1070528"/>
    <lineage>
        <taxon>unclassified sequences</taxon>
        <taxon>metagenomes</taxon>
        <taxon>organismal metagenomes</taxon>
    </lineage>
</organism>
<reference evidence="1" key="1">
    <citation type="journal article" date="2020" name="Nature">
        <title>Giant virus diversity and host interactions through global metagenomics.</title>
        <authorList>
            <person name="Schulz F."/>
            <person name="Roux S."/>
            <person name="Paez-Espino D."/>
            <person name="Jungbluth S."/>
            <person name="Walsh D.A."/>
            <person name="Denef V.J."/>
            <person name="McMahon K.D."/>
            <person name="Konstantinidis K.T."/>
            <person name="Eloe-Fadrosh E.A."/>
            <person name="Kyrpides N.C."/>
            <person name="Woyke T."/>
        </authorList>
    </citation>
    <scope>NUCLEOTIDE SEQUENCE</scope>
    <source>
        <strain evidence="1">GVMAG-S-1029409-49</strain>
    </source>
</reference>
<dbReference type="EMBL" id="MN740609">
    <property type="protein sequence ID" value="QHU35602.1"/>
    <property type="molecule type" value="Genomic_DNA"/>
</dbReference>
<proteinExistence type="predicted"/>
<evidence type="ECO:0000313" key="1">
    <source>
        <dbReference type="EMBL" id="QHU35602.1"/>
    </source>
</evidence>
<name>A0A6C0M273_9ZZZZ</name>